<evidence type="ECO:0000313" key="3">
    <source>
        <dbReference type="Proteomes" id="UP001148018"/>
    </source>
</evidence>
<dbReference type="EMBL" id="JANIIK010000112">
    <property type="protein sequence ID" value="KAJ3593578.1"/>
    <property type="molecule type" value="Genomic_DNA"/>
</dbReference>
<proteinExistence type="predicted"/>
<evidence type="ECO:0000256" key="1">
    <source>
        <dbReference type="SAM" id="MobiDB-lite"/>
    </source>
</evidence>
<comment type="caution">
    <text evidence="2">The sequence shown here is derived from an EMBL/GenBank/DDBJ whole genome shotgun (WGS) entry which is preliminary data.</text>
</comment>
<name>A0A9Q0IDB6_9TELE</name>
<gene>
    <name evidence="2" type="ORF">NHX12_005912</name>
</gene>
<dbReference type="Proteomes" id="UP001148018">
    <property type="component" value="Unassembled WGS sequence"/>
</dbReference>
<protein>
    <submittedName>
        <fullName evidence="2">Uncharacterized protein</fullName>
    </submittedName>
</protein>
<sequence>MGEFAPGIGRDPGSREPVSSRPTSCEPGSREPSHRGQRAGLCVVLTPGCGPTSGQRDPSREDQTERLAAVSHDEE</sequence>
<keyword evidence="3" id="KW-1185">Reference proteome</keyword>
<feature type="region of interest" description="Disordered" evidence="1">
    <location>
        <begin position="1"/>
        <end position="75"/>
    </location>
</feature>
<evidence type="ECO:0000313" key="2">
    <source>
        <dbReference type="EMBL" id="KAJ3593578.1"/>
    </source>
</evidence>
<dbReference type="AlphaFoldDB" id="A0A9Q0IDB6"/>
<accession>A0A9Q0IDB6</accession>
<organism evidence="2 3">
    <name type="scientific">Muraenolepis orangiensis</name>
    <name type="common">Patagonian moray cod</name>
    <dbReference type="NCBI Taxonomy" id="630683"/>
    <lineage>
        <taxon>Eukaryota</taxon>
        <taxon>Metazoa</taxon>
        <taxon>Chordata</taxon>
        <taxon>Craniata</taxon>
        <taxon>Vertebrata</taxon>
        <taxon>Euteleostomi</taxon>
        <taxon>Actinopterygii</taxon>
        <taxon>Neopterygii</taxon>
        <taxon>Teleostei</taxon>
        <taxon>Neoteleostei</taxon>
        <taxon>Acanthomorphata</taxon>
        <taxon>Zeiogadaria</taxon>
        <taxon>Gadariae</taxon>
        <taxon>Gadiformes</taxon>
        <taxon>Muraenolepidoidei</taxon>
        <taxon>Muraenolepididae</taxon>
        <taxon>Muraenolepis</taxon>
    </lineage>
</organism>
<reference evidence="2" key="1">
    <citation type="submission" date="2022-07" db="EMBL/GenBank/DDBJ databases">
        <title>Chromosome-level genome of Muraenolepis orangiensis.</title>
        <authorList>
            <person name="Kim J."/>
        </authorList>
    </citation>
    <scope>NUCLEOTIDE SEQUENCE</scope>
    <source>
        <strain evidence="2">KU_S4_2022</strain>
        <tissue evidence="2">Muscle</tissue>
    </source>
</reference>